<reference evidence="1" key="1">
    <citation type="submission" date="2017-05" db="UniProtKB">
        <authorList>
            <consortium name="EnsemblMetazoa"/>
        </authorList>
    </citation>
    <scope>IDENTIFICATION</scope>
</reference>
<name>A0A1X7VT95_AMPQE</name>
<dbReference type="InParanoid" id="A0A1X7VT95"/>
<accession>A0A1X7VT95</accession>
<evidence type="ECO:0000313" key="1">
    <source>
        <dbReference type="EnsemblMetazoa" id="Aqu2.1.43104_001"/>
    </source>
</evidence>
<organism evidence="1">
    <name type="scientific">Amphimedon queenslandica</name>
    <name type="common">Sponge</name>
    <dbReference type="NCBI Taxonomy" id="400682"/>
    <lineage>
        <taxon>Eukaryota</taxon>
        <taxon>Metazoa</taxon>
        <taxon>Porifera</taxon>
        <taxon>Demospongiae</taxon>
        <taxon>Heteroscleromorpha</taxon>
        <taxon>Haplosclerida</taxon>
        <taxon>Niphatidae</taxon>
        <taxon>Amphimedon</taxon>
    </lineage>
</organism>
<sequence>MDDSSGTLDDSITEVTTTQEVIDLTVSSQDSSQDSSFATTDEKDFIIQYFDGDKNIAFIAECPSYSTERVMHLFLIMTEKWSALNNLLVVEPVLLL</sequence>
<proteinExistence type="predicted"/>
<dbReference type="EnsemblMetazoa" id="Aqu2.1.43104_001">
    <property type="protein sequence ID" value="Aqu2.1.43104_001"/>
    <property type="gene ID" value="Aqu2.1.43104"/>
</dbReference>
<protein>
    <submittedName>
        <fullName evidence="1">Uncharacterized protein</fullName>
    </submittedName>
</protein>
<dbReference type="AlphaFoldDB" id="A0A1X7VT95"/>